<proteinExistence type="predicted"/>
<dbReference type="EMBL" id="CP046238">
    <property type="protein sequence ID" value="WFD49479.1"/>
    <property type="molecule type" value="Genomic_DNA"/>
</dbReference>
<feature type="region of interest" description="Disordered" evidence="5">
    <location>
        <begin position="1"/>
        <end position="51"/>
    </location>
</feature>
<name>A0ABY8EXH6_MALFU</name>
<feature type="compositionally biased region" description="Polar residues" evidence="5">
    <location>
        <begin position="14"/>
        <end position="38"/>
    </location>
</feature>
<evidence type="ECO:0000313" key="8">
    <source>
        <dbReference type="Proteomes" id="UP000818624"/>
    </source>
</evidence>
<evidence type="ECO:0000313" key="7">
    <source>
        <dbReference type="EMBL" id="WFD49479.1"/>
    </source>
</evidence>
<evidence type="ECO:0000256" key="5">
    <source>
        <dbReference type="SAM" id="MobiDB-lite"/>
    </source>
</evidence>
<comment type="subcellular location">
    <subcellularLocation>
        <location evidence="1">Membrane</location>
        <topology evidence="1">Multi-pass membrane protein</topology>
    </subcellularLocation>
</comment>
<keyword evidence="3 6" id="KW-1133">Transmembrane helix</keyword>
<sequence>MLNVPTVVEPAPAGQQSHADIRTSPSDKLSEPTKTTSESGKRGHHRRRSSSFVVVKHVRETPEQLVDQNIAPNANAEWVNMKGAWVIHVVLIVIAKLLVNELPGISNSVKWSMVNLGYMAVSFIMFHCVQGTPFDQDSGAYDNLTLWEQIDQGYQYTPAKKYLTSLPIGLFLLSTHYSHYDPWLFWLNLSALLIVLFPKLPILHRSRVLFFPGNATTGTNTPAEPALADES</sequence>
<organism evidence="7 8">
    <name type="scientific">Malassezia furfur</name>
    <name type="common">Pityriasis versicolor infection agent</name>
    <name type="synonym">Pityrosporum furfur</name>
    <dbReference type="NCBI Taxonomy" id="55194"/>
    <lineage>
        <taxon>Eukaryota</taxon>
        <taxon>Fungi</taxon>
        <taxon>Dikarya</taxon>
        <taxon>Basidiomycota</taxon>
        <taxon>Ustilaginomycotina</taxon>
        <taxon>Malasseziomycetes</taxon>
        <taxon>Malasseziales</taxon>
        <taxon>Malasseziaceae</taxon>
        <taxon>Malassezia</taxon>
    </lineage>
</organism>
<evidence type="ECO:0000256" key="6">
    <source>
        <dbReference type="SAM" id="Phobius"/>
    </source>
</evidence>
<evidence type="ECO:0000256" key="2">
    <source>
        <dbReference type="ARBA" id="ARBA00022692"/>
    </source>
</evidence>
<dbReference type="InterPro" id="IPR007203">
    <property type="entry name" value="ORMDL"/>
</dbReference>
<feature type="transmembrane region" description="Helical" evidence="6">
    <location>
        <begin position="83"/>
        <end position="99"/>
    </location>
</feature>
<evidence type="ECO:0008006" key="9">
    <source>
        <dbReference type="Google" id="ProtNLM"/>
    </source>
</evidence>
<gene>
    <name evidence="7" type="ORF">GLX27_004162</name>
</gene>
<dbReference type="Proteomes" id="UP000818624">
    <property type="component" value="Chromosome 5"/>
</dbReference>
<dbReference type="Pfam" id="PF04061">
    <property type="entry name" value="ORMDL"/>
    <property type="match status" value="1"/>
</dbReference>
<evidence type="ECO:0000256" key="3">
    <source>
        <dbReference type="ARBA" id="ARBA00022989"/>
    </source>
</evidence>
<reference evidence="7 8" key="1">
    <citation type="journal article" date="2020" name="Elife">
        <title>Loss of centromere function drives karyotype evolution in closely related Malassezia species.</title>
        <authorList>
            <person name="Sankaranarayanan S.R."/>
            <person name="Ianiri G."/>
            <person name="Coelho M.A."/>
            <person name="Reza M.H."/>
            <person name="Thimmappa B.C."/>
            <person name="Ganguly P."/>
            <person name="Vadnala R.N."/>
            <person name="Sun S."/>
            <person name="Siddharthan R."/>
            <person name="Tellgren-Roth C."/>
            <person name="Dawson T.L."/>
            <person name="Heitman J."/>
            <person name="Sanyal K."/>
        </authorList>
    </citation>
    <scope>NUCLEOTIDE SEQUENCE [LARGE SCALE GENOMIC DNA]</scope>
    <source>
        <strain evidence="7">CBS14141</strain>
    </source>
</reference>
<feature type="transmembrane region" description="Helical" evidence="6">
    <location>
        <begin position="183"/>
        <end position="202"/>
    </location>
</feature>
<evidence type="ECO:0000256" key="4">
    <source>
        <dbReference type="ARBA" id="ARBA00023136"/>
    </source>
</evidence>
<dbReference type="PIRSF" id="PIRSF018147">
    <property type="entry name" value="ORMDL"/>
    <property type="match status" value="1"/>
</dbReference>
<keyword evidence="4 6" id="KW-0472">Membrane</keyword>
<feature type="transmembrane region" description="Helical" evidence="6">
    <location>
        <begin position="111"/>
        <end position="132"/>
    </location>
</feature>
<keyword evidence="2 6" id="KW-0812">Transmembrane</keyword>
<protein>
    <recommendedName>
        <fullName evidence="9">Orm1 type endoplasmic reticulum protein</fullName>
    </recommendedName>
</protein>
<dbReference type="PANTHER" id="PTHR12665">
    <property type="entry name" value="ORMDL PROTEINS"/>
    <property type="match status" value="1"/>
</dbReference>
<keyword evidence="8" id="KW-1185">Reference proteome</keyword>
<evidence type="ECO:0000256" key="1">
    <source>
        <dbReference type="ARBA" id="ARBA00004141"/>
    </source>
</evidence>
<accession>A0ABY8EXH6</accession>